<dbReference type="KEGG" id="pnd:Pla175_28680"/>
<protein>
    <recommendedName>
        <fullName evidence="4">Leucine Rich repeats (2 copies)</fullName>
    </recommendedName>
</protein>
<feature type="transmembrane region" description="Helical" evidence="1">
    <location>
        <begin position="143"/>
        <end position="163"/>
    </location>
</feature>
<keyword evidence="1" id="KW-0472">Membrane</keyword>
<dbReference type="RefSeq" id="WP_145286098.1">
    <property type="nucleotide sequence ID" value="NZ_CP036291.1"/>
</dbReference>
<keyword evidence="1" id="KW-1133">Transmembrane helix</keyword>
<evidence type="ECO:0000313" key="2">
    <source>
        <dbReference type="EMBL" id="QDU89478.1"/>
    </source>
</evidence>
<dbReference type="SUPFAM" id="SSF52047">
    <property type="entry name" value="RNI-like"/>
    <property type="match status" value="1"/>
</dbReference>
<feature type="transmembrane region" description="Helical" evidence="1">
    <location>
        <begin position="45"/>
        <end position="68"/>
    </location>
</feature>
<evidence type="ECO:0000256" key="1">
    <source>
        <dbReference type="SAM" id="Phobius"/>
    </source>
</evidence>
<name>A0A518DDD0_9BACT</name>
<organism evidence="2 3">
    <name type="scientific">Pirellulimonas nuda</name>
    <dbReference type="NCBI Taxonomy" id="2528009"/>
    <lineage>
        <taxon>Bacteria</taxon>
        <taxon>Pseudomonadati</taxon>
        <taxon>Planctomycetota</taxon>
        <taxon>Planctomycetia</taxon>
        <taxon>Pirellulales</taxon>
        <taxon>Lacipirellulaceae</taxon>
        <taxon>Pirellulimonas</taxon>
    </lineage>
</organism>
<evidence type="ECO:0008006" key="4">
    <source>
        <dbReference type="Google" id="ProtNLM"/>
    </source>
</evidence>
<dbReference type="AlphaFoldDB" id="A0A518DDD0"/>
<dbReference type="InterPro" id="IPR032675">
    <property type="entry name" value="LRR_dom_sf"/>
</dbReference>
<feature type="transmembrane region" description="Helical" evidence="1">
    <location>
        <begin position="99"/>
        <end position="122"/>
    </location>
</feature>
<sequence length="346" mass="36643">MLPILADDLIAFSVALSLCGAASALGAFLGGFVRNPSQPRGRVRPIVLGASVAAALLVVVGVSVLWSVGDDAVELGLTDLWLTPNETNQGAIGQAWSRLISLVIVLMVAGVAFAVASISAYLQGADRKTGTRPPKVPTLRWKLSRMLLLVLAASIACGAWTSARRKSLVFERARSAAEARWSPYGLEALLTRDGRIYELRSSAGGAVSPITANVVREIASLRTVNHLDLSRHLLPNEGLGDLRGAPQLHILDLSGSDVTDDLLLDLAQLDLRILYLNDTSITDAGLLQLAPLVAPSSPADEKGRRVSLHVHNTGVTPAGIAKLKALGEAAGGKWFVNTEPRSSRRR</sequence>
<dbReference type="Gene3D" id="3.80.10.10">
    <property type="entry name" value="Ribonuclease Inhibitor"/>
    <property type="match status" value="1"/>
</dbReference>
<feature type="transmembrane region" description="Helical" evidence="1">
    <location>
        <begin position="12"/>
        <end position="33"/>
    </location>
</feature>
<keyword evidence="1" id="KW-0812">Transmembrane</keyword>
<dbReference type="EMBL" id="CP036291">
    <property type="protein sequence ID" value="QDU89478.1"/>
    <property type="molecule type" value="Genomic_DNA"/>
</dbReference>
<dbReference type="Proteomes" id="UP000317429">
    <property type="component" value="Chromosome"/>
</dbReference>
<proteinExistence type="predicted"/>
<accession>A0A518DDD0</accession>
<evidence type="ECO:0000313" key="3">
    <source>
        <dbReference type="Proteomes" id="UP000317429"/>
    </source>
</evidence>
<keyword evidence="3" id="KW-1185">Reference proteome</keyword>
<gene>
    <name evidence="2" type="ORF">Pla175_28680</name>
</gene>
<reference evidence="2 3" key="1">
    <citation type="submission" date="2019-02" db="EMBL/GenBank/DDBJ databases">
        <title>Deep-cultivation of Planctomycetes and their phenomic and genomic characterization uncovers novel biology.</title>
        <authorList>
            <person name="Wiegand S."/>
            <person name="Jogler M."/>
            <person name="Boedeker C."/>
            <person name="Pinto D."/>
            <person name="Vollmers J."/>
            <person name="Rivas-Marin E."/>
            <person name="Kohn T."/>
            <person name="Peeters S.H."/>
            <person name="Heuer A."/>
            <person name="Rast P."/>
            <person name="Oberbeckmann S."/>
            <person name="Bunk B."/>
            <person name="Jeske O."/>
            <person name="Meyerdierks A."/>
            <person name="Storesund J.E."/>
            <person name="Kallscheuer N."/>
            <person name="Luecker S."/>
            <person name="Lage O.M."/>
            <person name="Pohl T."/>
            <person name="Merkel B.J."/>
            <person name="Hornburger P."/>
            <person name="Mueller R.-W."/>
            <person name="Bruemmer F."/>
            <person name="Labrenz M."/>
            <person name="Spormann A.M."/>
            <person name="Op den Camp H."/>
            <person name="Overmann J."/>
            <person name="Amann R."/>
            <person name="Jetten M.S.M."/>
            <person name="Mascher T."/>
            <person name="Medema M.H."/>
            <person name="Devos D.P."/>
            <person name="Kaster A.-K."/>
            <person name="Ovreas L."/>
            <person name="Rohde M."/>
            <person name="Galperin M.Y."/>
            <person name="Jogler C."/>
        </authorList>
    </citation>
    <scope>NUCLEOTIDE SEQUENCE [LARGE SCALE GENOMIC DNA]</scope>
    <source>
        <strain evidence="2 3">Pla175</strain>
    </source>
</reference>